<feature type="compositionally biased region" description="Low complexity" evidence="1">
    <location>
        <begin position="1"/>
        <end position="20"/>
    </location>
</feature>
<feature type="compositionally biased region" description="Low complexity" evidence="1">
    <location>
        <begin position="90"/>
        <end position="106"/>
    </location>
</feature>
<sequence length="275" mass="29240">MPSSPSQGNSPPSPPSLVSSKHPEIASEGQHVISQLEHTTSLGRMSSKSGDVPTIVQGSAAIQLGPSNLLSPLGHHTGMDGATDVDHGPSDASDARSVTSSRSSKSGFRKRLSRFFKGDPKVKETMPASAASSAPITLVATKGRIQYAAPTPDRNAVPVSLNLHSPANSAETSSTILNVPVTEVRPSPAAVSSIRMDIFPENIPKPTYKTDLPKQLARVDKTPQLVYCCSILSKAQRMRRKDGCSSLIPFCKADIDGSLNNWSERSLATHSRHLM</sequence>
<gene>
    <name evidence="2" type="ORF">K457DRAFT_826358</name>
</gene>
<dbReference type="AlphaFoldDB" id="A0A197JJH3"/>
<evidence type="ECO:0000313" key="2">
    <source>
        <dbReference type="EMBL" id="OAQ24656.1"/>
    </source>
</evidence>
<protein>
    <submittedName>
        <fullName evidence="2">Uncharacterized protein</fullName>
    </submittedName>
</protein>
<feature type="region of interest" description="Disordered" evidence="1">
    <location>
        <begin position="1"/>
        <end position="52"/>
    </location>
</feature>
<dbReference type="EMBL" id="KV442090">
    <property type="protein sequence ID" value="OAQ24656.1"/>
    <property type="molecule type" value="Genomic_DNA"/>
</dbReference>
<evidence type="ECO:0000256" key="1">
    <source>
        <dbReference type="SAM" id="MobiDB-lite"/>
    </source>
</evidence>
<reference evidence="2 3" key="1">
    <citation type="submission" date="2016-05" db="EMBL/GenBank/DDBJ databases">
        <title>Genome sequencing reveals origins of a unique bacterial endosymbiosis in the earliest lineages of terrestrial Fungi.</title>
        <authorList>
            <consortium name="DOE Joint Genome Institute"/>
            <person name="Uehling J."/>
            <person name="Gryganskyi A."/>
            <person name="Hameed K."/>
            <person name="Tschaplinski T."/>
            <person name="Misztal P."/>
            <person name="Wu S."/>
            <person name="Desiro A."/>
            <person name="Vande Pol N."/>
            <person name="Du Z.-Y."/>
            <person name="Zienkiewicz A."/>
            <person name="Zienkiewicz K."/>
            <person name="Morin E."/>
            <person name="Tisserant E."/>
            <person name="Splivallo R."/>
            <person name="Hainaut M."/>
            <person name="Henrissat B."/>
            <person name="Ohm R."/>
            <person name="Kuo A."/>
            <person name="Yan J."/>
            <person name="Lipzen A."/>
            <person name="Nolan M."/>
            <person name="Labutti K."/>
            <person name="Barry K."/>
            <person name="Goldstein A."/>
            <person name="Labbe J."/>
            <person name="Schadt C."/>
            <person name="Tuskan G."/>
            <person name="Grigoriev I."/>
            <person name="Martin F."/>
            <person name="Vilgalys R."/>
            <person name="Bonito G."/>
        </authorList>
    </citation>
    <scope>NUCLEOTIDE SEQUENCE [LARGE SCALE GENOMIC DNA]</scope>
    <source>
        <strain evidence="2 3">AG-77</strain>
    </source>
</reference>
<proteinExistence type="predicted"/>
<accession>A0A197JJH3</accession>
<keyword evidence="3" id="KW-1185">Reference proteome</keyword>
<feature type="compositionally biased region" description="Polar residues" evidence="1">
    <location>
        <begin position="32"/>
        <end position="49"/>
    </location>
</feature>
<evidence type="ECO:0000313" key="3">
    <source>
        <dbReference type="Proteomes" id="UP000078512"/>
    </source>
</evidence>
<organism evidence="2 3">
    <name type="scientific">Linnemannia elongata AG-77</name>
    <dbReference type="NCBI Taxonomy" id="1314771"/>
    <lineage>
        <taxon>Eukaryota</taxon>
        <taxon>Fungi</taxon>
        <taxon>Fungi incertae sedis</taxon>
        <taxon>Mucoromycota</taxon>
        <taxon>Mortierellomycotina</taxon>
        <taxon>Mortierellomycetes</taxon>
        <taxon>Mortierellales</taxon>
        <taxon>Mortierellaceae</taxon>
        <taxon>Linnemannia</taxon>
    </lineage>
</organism>
<dbReference type="Proteomes" id="UP000078512">
    <property type="component" value="Unassembled WGS sequence"/>
</dbReference>
<name>A0A197JJH3_9FUNG</name>
<dbReference type="OrthoDB" id="2435592at2759"/>
<feature type="region of interest" description="Disordered" evidence="1">
    <location>
        <begin position="67"/>
        <end position="112"/>
    </location>
</feature>